<accession>A0A438FDT6</accession>
<dbReference type="AlphaFoldDB" id="A0A438FDT6"/>
<dbReference type="EMBL" id="QGNW01000978">
    <property type="protein sequence ID" value="RVW58136.1"/>
    <property type="molecule type" value="Genomic_DNA"/>
</dbReference>
<dbReference type="Proteomes" id="UP000288805">
    <property type="component" value="Unassembled WGS sequence"/>
</dbReference>
<proteinExistence type="predicted"/>
<gene>
    <name evidence="1" type="ORF">CK203_115539</name>
</gene>
<evidence type="ECO:0000313" key="1">
    <source>
        <dbReference type="EMBL" id="RVW58136.1"/>
    </source>
</evidence>
<reference evidence="1 2" key="1">
    <citation type="journal article" date="2018" name="PLoS Genet.">
        <title>Population sequencing reveals clonal diversity and ancestral inbreeding in the grapevine cultivar Chardonnay.</title>
        <authorList>
            <person name="Roach M.J."/>
            <person name="Johnson D.L."/>
            <person name="Bohlmann J."/>
            <person name="van Vuuren H.J."/>
            <person name="Jones S.J."/>
            <person name="Pretorius I.S."/>
            <person name="Schmidt S.A."/>
            <person name="Borneman A.R."/>
        </authorList>
    </citation>
    <scope>NUCLEOTIDE SEQUENCE [LARGE SCALE GENOMIC DNA]</scope>
    <source>
        <strain evidence="2">cv. Chardonnay</strain>
        <tissue evidence="1">Leaf</tissue>
    </source>
</reference>
<sequence>MLIKSKLKQNYLQDLANTFALLCIYDMTLNLENCAFGVQLEKVALALHIAAKKLKPYFQVPPCCPYGPAYVGVCTSRISPISWLSGLSSWLLITKAIRRLRRVLWNPWQRCPNRASGHTIGERWNVDSSKARSLTLVNVFHPDNIFG</sequence>
<name>A0A438FDT6_VITVI</name>
<organism evidence="1 2">
    <name type="scientific">Vitis vinifera</name>
    <name type="common">Grape</name>
    <dbReference type="NCBI Taxonomy" id="29760"/>
    <lineage>
        <taxon>Eukaryota</taxon>
        <taxon>Viridiplantae</taxon>
        <taxon>Streptophyta</taxon>
        <taxon>Embryophyta</taxon>
        <taxon>Tracheophyta</taxon>
        <taxon>Spermatophyta</taxon>
        <taxon>Magnoliopsida</taxon>
        <taxon>eudicotyledons</taxon>
        <taxon>Gunneridae</taxon>
        <taxon>Pentapetalae</taxon>
        <taxon>rosids</taxon>
        <taxon>Vitales</taxon>
        <taxon>Vitaceae</taxon>
        <taxon>Viteae</taxon>
        <taxon>Vitis</taxon>
    </lineage>
</organism>
<protein>
    <submittedName>
        <fullName evidence="1">Uncharacterized protein</fullName>
    </submittedName>
</protein>
<comment type="caution">
    <text evidence="1">The sequence shown here is derived from an EMBL/GenBank/DDBJ whole genome shotgun (WGS) entry which is preliminary data.</text>
</comment>
<evidence type="ECO:0000313" key="2">
    <source>
        <dbReference type="Proteomes" id="UP000288805"/>
    </source>
</evidence>